<accession>A0A7X2D2Z9</accession>
<gene>
    <name evidence="1" type="ORF">GHI93_12040</name>
</gene>
<dbReference type="Proteomes" id="UP000439550">
    <property type="component" value="Unassembled WGS sequence"/>
</dbReference>
<evidence type="ECO:0000313" key="2">
    <source>
        <dbReference type="Proteomes" id="UP000439550"/>
    </source>
</evidence>
<organism evidence="1 2">
    <name type="scientific">Lactococcus hircilactis</name>
    <dbReference type="NCBI Taxonomy" id="1494462"/>
    <lineage>
        <taxon>Bacteria</taxon>
        <taxon>Bacillati</taxon>
        <taxon>Bacillota</taxon>
        <taxon>Bacilli</taxon>
        <taxon>Lactobacillales</taxon>
        <taxon>Streptococcaceae</taxon>
        <taxon>Lactococcus</taxon>
    </lineage>
</organism>
<evidence type="ECO:0000313" key="1">
    <source>
        <dbReference type="EMBL" id="MQW40645.1"/>
    </source>
</evidence>
<protein>
    <submittedName>
        <fullName evidence="1">Uncharacterized protein</fullName>
    </submittedName>
</protein>
<dbReference type="EMBL" id="WITJ01000026">
    <property type="protein sequence ID" value="MQW40645.1"/>
    <property type="molecule type" value="Genomic_DNA"/>
</dbReference>
<dbReference type="RefSeq" id="WP_153497261.1">
    <property type="nucleotide sequence ID" value="NZ_CBCRWP010000028.1"/>
</dbReference>
<comment type="caution">
    <text evidence="1">The sequence shown here is derived from an EMBL/GenBank/DDBJ whole genome shotgun (WGS) entry which is preliminary data.</text>
</comment>
<name>A0A7X2D2Z9_9LACT</name>
<proteinExistence type="predicted"/>
<keyword evidence="2" id="KW-1185">Reference proteome</keyword>
<dbReference type="OrthoDB" id="2339728at2"/>
<sequence length="112" mass="12474">MAFNSYMEWKKEIDKIGFQDIILGVKDTITADTLYISISDSTKVGSDDFRWVIGYTYTVISSVKNVDSPLIAQLAEFLDDGLQLLGFSDTSHLYNYQGSVYLPVGSGGQAWE</sequence>
<dbReference type="AlphaFoldDB" id="A0A7X2D2Z9"/>
<reference evidence="1 2" key="1">
    <citation type="submission" date="2019-10" db="EMBL/GenBank/DDBJ databases">
        <authorList>
            <person name="Dong K."/>
        </authorList>
    </citation>
    <scope>NUCLEOTIDE SEQUENCE [LARGE SCALE GENOMIC DNA]</scope>
    <source>
        <strain evidence="1 2">DSM 28960</strain>
    </source>
</reference>